<dbReference type="InterPro" id="IPR050695">
    <property type="entry name" value="N-acetylmuramoyl_amidase_3"/>
</dbReference>
<dbReference type="EC" id="3.5.1.28" evidence="2"/>
<dbReference type="CDD" id="cd02696">
    <property type="entry name" value="MurNAc-LAA"/>
    <property type="match status" value="1"/>
</dbReference>
<comment type="caution">
    <text evidence="5">The sequence shown here is derived from an EMBL/GenBank/DDBJ whole genome shotgun (WGS) entry which is preliminary data.</text>
</comment>
<name>A0A419EP15_9BACT</name>
<keyword evidence="3" id="KW-0378">Hydrolase</keyword>
<dbReference type="Gene3D" id="3.40.630.40">
    <property type="entry name" value="Zn-dependent exopeptidases"/>
    <property type="match status" value="1"/>
</dbReference>
<accession>A0A419EP15</accession>
<dbReference type="GO" id="GO:0030288">
    <property type="term" value="C:outer membrane-bounded periplasmic space"/>
    <property type="evidence" value="ECO:0007669"/>
    <property type="project" value="TreeGrafter"/>
</dbReference>
<dbReference type="SMART" id="SM00646">
    <property type="entry name" value="Ami_3"/>
    <property type="match status" value="1"/>
</dbReference>
<dbReference type="SUPFAM" id="SSF53187">
    <property type="entry name" value="Zn-dependent exopeptidases"/>
    <property type="match status" value="1"/>
</dbReference>
<dbReference type="Gene3D" id="3.10.350.10">
    <property type="entry name" value="LysM domain"/>
    <property type="match status" value="1"/>
</dbReference>
<dbReference type="InterPro" id="IPR002508">
    <property type="entry name" value="MurNAc-LAA_cat"/>
</dbReference>
<evidence type="ECO:0000259" key="4">
    <source>
        <dbReference type="SMART" id="SM00646"/>
    </source>
</evidence>
<evidence type="ECO:0000256" key="3">
    <source>
        <dbReference type="ARBA" id="ARBA00022801"/>
    </source>
</evidence>
<dbReference type="PANTHER" id="PTHR30404">
    <property type="entry name" value="N-ACETYLMURAMOYL-L-ALANINE AMIDASE"/>
    <property type="match status" value="1"/>
</dbReference>
<dbReference type="Pfam" id="PF01476">
    <property type="entry name" value="LysM"/>
    <property type="match status" value="1"/>
</dbReference>
<sequence length="590" mass="66819">MEREQARPRAIFVFCYFFIVVTLLSALAPQAYCDVKKSIEPGLKAELDDDKEIYVTACPLDDCDAVEWAARVLANPEKYTRFMSGECMRVPLSELIGDYQLEAIKTLFKNDSYNESGWVHKITYVSSRRQGGETLWSISKWFTGNAQNYKKIMAHNQMSGRTKLYKGTTIKIPTELLSPAFKQPILFEIAARRAAAAPTEEARRLNGELMLKADPKGPYASYRLKKGDTIYSKVVMKFTDRVTAEDVMEAVDIICSRSGIKNARTLKMGDEVKIPLELLSPMYLPPDDPRRQEYERIRRETEQYSNPVQTADLAGIIVILDPGHGGNDPGAIGRKGVYEDEIAYDIMCRIKRLLELRTTAKVVSTLVDKSDQYEPKDETYFFNDSDEYVLTNPIYRNHNASVSANLRWYLANSVFRKETAQGVSPDRVVFVSIHADSLHPEARGTMVYIPGTFYCKGNGGKSGHEYTSRAEVKEGQFVQISYKDRVRSEGLSGDLGKCVIDSLARNDIMVAPEKPIRNHVIRRRREWVPAVIRHNIVPTKILVEVANLNNPVDCELVTDPAFRERFAHAFVEALKQYYSGQGTPQTLSKK</sequence>
<feature type="domain" description="MurNAc-LAA" evidence="4">
    <location>
        <begin position="417"/>
        <end position="575"/>
    </location>
</feature>
<protein>
    <recommendedName>
        <fullName evidence="2">N-acetylmuramoyl-L-alanine amidase</fullName>
        <ecNumber evidence="2">3.5.1.28</ecNumber>
    </recommendedName>
</protein>
<comment type="catalytic activity">
    <reaction evidence="1">
        <text>Hydrolyzes the link between N-acetylmuramoyl residues and L-amino acid residues in certain cell-wall glycopeptides.</text>
        <dbReference type="EC" id="3.5.1.28"/>
    </reaction>
</comment>
<dbReference type="Pfam" id="PF01520">
    <property type="entry name" value="Amidase_3"/>
    <property type="match status" value="1"/>
</dbReference>
<dbReference type="Proteomes" id="UP000285961">
    <property type="component" value="Unassembled WGS sequence"/>
</dbReference>
<evidence type="ECO:0000313" key="6">
    <source>
        <dbReference type="Proteomes" id="UP000285961"/>
    </source>
</evidence>
<dbReference type="InterPro" id="IPR018392">
    <property type="entry name" value="LysM"/>
</dbReference>
<dbReference type="InterPro" id="IPR036779">
    <property type="entry name" value="LysM_dom_sf"/>
</dbReference>
<dbReference type="PANTHER" id="PTHR30404:SF0">
    <property type="entry name" value="N-ACETYLMURAMOYL-L-ALANINE AMIDASE AMIC"/>
    <property type="match status" value="1"/>
</dbReference>
<organism evidence="5 6">
    <name type="scientific">Candidatus Abyssobacteria bacterium SURF_17</name>
    <dbReference type="NCBI Taxonomy" id="2093361"/>
    <lineage>
        <taxon>Bacteria</taxon>
        <taxon>Pseudomonadati</taxon>
        <taxon>Candidatus Hydrogenedentota</taxon>
        <taxon>Candidatus Abyssobacteria</taxon>
    </lineage>
</organism>
<evidence type="ECO:0000256" key="1">
    <source>
        <dbReference type="ARBA" id="ARBA00001561"/>
    </source>
</evidence>
<proteinExistence type="predicted"/>
<dbReference type="GO" id="GO:0009253">
    <property type="term" value="P:peptidoglycan catabolic process"/>
    <property type="evidence" value="ECO:0007669"/>
    <property type="project" value="InterPro"/>
</dbReference>
<dbReference type="AlphaFoldDB" id="A0A419EP15"/>
<dbReference type="EMBL" id="QZKI01000136">
    <property type="protein sequence ID" value="RJP64711.1"/>
    <property type="molecule type" value="Genomic_DNA"/>
</dbReference>
<evidence type="ECO:0000313" key="5">
    <source>
        <dbReference type="EMBL" id="RJP64711.1"/>
    </source>
</evidence>
<reference evidence="5 6" key="1">
    <citation type="journal article" date="2017" name="ISME J.">
        <title>Energy and carbon metabolisms in a deep terrestrial subsurface fluid microbial community.</title>
        <authorList>
            <person name="Momper L."/>
            <person name="Jungbluth S.P."/>
            <person name="Lee M.D."/>
            <person name="Amend J.P."/>
        </authorList>
    </citation>
    <scope>NUCLEOTIDE SEQUENCE [LARGE SCALE GENOMIC DNA]</scope>
    <source>
        <strain evidence="5">SURF_17</strain>
    </source>
</reference>
<gene>
    <name evidence="5" type="ORF">C4532_18905</name>
</gene>
<dbReference type="CDD" id="cd00118">
    <property type="entry name" value="LysM"/>
    <property type="match status" value="1"/>
</dbReference>
<dbReference type="GO" id="GO:0008745">
    <property type="term" value="F:N-acetylmuramoyl-L-alanine amidase activity"/>
    <property type="evidence" value="ECO:0007669"/>
    <property type="project" value="UniProtKB-EC"/>
</dbReference>
<evidence type="ECO:0000256" key="2">
    <source>
        <dbReference type="ARBA" id="ARBA00011901"/>
    </source>
</evidence>